<evidence type="ECO:0000313" key="1">
    <source>
        <dbReference type="EMBL" id="KAG8388711.1"/>
    </source>
</evidence>
<dbReference type="Proteomes" id="UP000826271">
    <property type="component" value="Unassembled WGS sequence"/>
</dbReference>
<organism evidence="1 2">
    <name type="scientific">Buddleja alternifolia</name>
    <dbReference type="NCBI Taxonomy" id="168488"/>
    <lineage>
        <taxon>Eukaryota</taxon>
        <taxon>Viridiplantae</taxon>
        <taxon>Streptophyta</taxon>
        <taxon>Embryophyta</taxon>
        <taxon>Tracheophyta</taxon>
        <taxon>Spermatophyta</taxon>
        <taxon>Magnoliopsida</taxon>
        <taxon>eudicotyledons</taxon>
        <taxon>Gunneridae</taxon>
        <taxon>Pentapetalae</taxon>
        <taxon>asterids</taxon>
        <taxon>lamiids</taxon>
        <taxon>Lamiales</taxon>
        <taxon>Scrophulariaceae</taxon>
        <taxon>Buddlejeae</taxon>
        <taxon>Buddleja</taxon>
    </lineage>
</organism>
<dbReference type="PANTHER" id="PTHR15140">
    <property type="entry name" value="TUBULIN-SPECIFIC CHAPERONE E"/>
    <property type="match status" value="1"/>
</dbReference>
<dbReference type="Gene3D" id="3.80.10.10">
    <property type="entry name" value="Ribonuclease Inhibitor"/>
    <property type="match status" value="1"/>
</dbReference>
<keyword evidence="2" id="KW-1185">Reference proteome</keyword>
<protein>
    <submittedName>
        <fullName evidence="1">Uncharacterized protein</fullName>
    </submittedName>
</protein>
<dbReference type="PANTHER" id="PTHR15140:SF33">
    <property type="entry name" value="LATE BLIGHT RESISTANCE PROTEIN HOMOLOG R1A-3 ISOFORM X1"/>
    <property type="match status" value="1"/>
</dbReference>
<dbReference type="AlphaFoldDB" id="A0AAV6Y758"/>
<dbReference type="EMBL" id="WHWC01000002">
    <property type="protein sequence ID" value="KAG8388711.1"/>
    <property type="molecule type" value="Genomic_DNA"/>
</dbReference>
<proteinExistence type="predicted"/>
<reference evidence="1" key="1">
    <citation type="submission" date="2019-10" db="EMBL/GenBank/DDBJ databases">
        <authorList>
            <person name="Zhang R."/>
            <person name="Pan Y."/>
            <person name="Wang J."/>
            <person name="Ma R."/>
            <person name="Yu S."/>
        </authorList>
    </citation>
    <scope>NUCLEOTIDE SEQUENCE</scope>
    <source>
        <strain evidence="1">LA-IB0</strain>
        <tissue evidence="1">Leaf</tissue>
    </source>
</reference>
<evidence type="ECO:0000313" key="2">
    <source>
        <dbReference type="Proteomes" id="UP000826271"/>
    </source>
</evidence>
<dbReference type="InterPro" id="IPR032675">
    <property type="entry name" value="LRR_dom_sf"/>
</dbReference>
<dbReference type="SUPFAM" id="SSF52047">
    <property type="entry name" value="RNI-like"/>
    <property type="match status" value="1"/>
</dbReference>
<gene>
    <name evidence="1" type="ORF">BUALT_Bualt02G0153800</name>
</gene>
<comment type="caution">
    <text evidence="1">The sequence shown here is derived from an EMBL/GenBank/DDBJ whole genome shotgun (WGS) entry which is preliminary data.</text>
</comment>
<name>A0AAV6Y758_9LAMI</name>
<accession>A0AAV6Y758</accession>
<sequence>MPQLRHIMMDRVTMLAVPFFTRLIRIGEVHLLESLQTLSNVLNFRFTIYSTEPKSGSWEWEFDNLRQLEELKIRFDLSLKLNNPFPKSFAFPLTLKKLSLYGCGLPWEGMSTAAGSLPNLEVLKIRDGAMVGEEWKPVEGEFLRLNFLVMEKFRSQVLASRGSPHPAPCAP</sequence>